<keyword evidence="2" id="KW-0378">Hydrolase</keyword>
<feature type="domain" description="Nucleoside phosphorylase" evidence="1">
    <location>
        <begin position="56"/>
        <end position="230"/>
    </location>
</feature>
<proteinExistence type="predicted"/>
<evidence type="ECO:0000259" key="1">
    <source>
        <dbReference type="Pfam" id="PF01048"/>
    </source>
</evidence>
<protein>
    <submittedName>
        <fullName evidence="2">AMP nucleosidase</fullName>
        <ecNumber evidence="2">3.2.2.4</ecNumber>
    </submittedName>
</protein>
<organism evidence="2 3">
    <name type="scientific">Sanguibacteroides justesenii</name>
    <dbReference type="NCBI Taxonomy" id="1547597"/>
    <lineage>
        <taxon>Bacteria</taxon>
        <taxon>Pseudomonadati</taxon>
        <taxon>Bacteroidota</taxon>
        <taxon>Bacteroidia</taxon>
        <taxon>Bacteroidales</taxon>
        <taxon>Porphyromonadaceae</taxon>
        <taxon>Sanguibacteroides</taxon>
    </lineage>
</organism>
<name>A0A0C3RGZ9_9PORP</name>
<dbReference type="GO" id="GO:0005829">
    <property type="term" value="C:cytosol"/>
    <property type="evidence" value="ECO:0007669"/>
    <property type="project" value="TreeGrafter"/>
</dbReference>
<evidence type="ECO:0000313" key="3">
    <source>
        <dbReference type="Proteomes" id="UP000031980"/>
    </source>
</evidence>
<comment type="caution">
    <text evidence="2">The sequence shown here is derived from an EMBL/GenBank/DDBJ whole genome shotgun (WGS) entry which is preliminary data.</text>
</comment>
<dbReference type="OrthoDB" id="7945729at2"/>
<dbReference type="InterPro" id="IPR035994">
    <property type="entry name" value="Nucleoside_phosphorylase_sf"/>
</dbReference>
<dbReference type="GO" id="GO:0009116">
    <property type="term" value="P:nucleoside metabolic process"/>
    <property type="evidence" value="ECO:0007669"/>
    <property type="project" value="InterPro"/>
</dbReference>
<dbReference type="Gene3D" id="3.40.50.1580">
    <property type="entry name" value="Nucleoside phosphorylase domain"/>
    <property type="match status" value="1"/>
</dbReference>
<gene>
    <name evidence="2" type="ORF">BA92_07570</name>
</gene>
<sequence length="256" mass="28853">MKTKKDIVEDWLPRYTGRPLEEFSKHIILTNFDYYLELFSEKFQTPIVGIDKNMPNVSSNGITMINFGMGSANAATILDLLSAIEPEAVLFLGKCGGLKTKHLVGDYILPIAAIKGEGTSNDYLPREVPSLPAFSIQKACSKAITKNQRSYYTGVVYTTNRRVWEFDDRFKEYLITTRALAIDMETATIFTVGFANRIPTGALLLISDRPMISDGIKTTASDKMVTQNFVRQHLDIGLETMNDIKDKNYSMRHLIF</sequence>
<dbReference type="EMBL" id="JPIU01000038">
    <property type="protein sequence ID" value="KIO44869.1"/>
    <property type="molecule type" value="Genomic_DNA"/>
</dbReference>
<reference evidence="2 3" key="1">
    <citation type="submission" date="2014-07" db="EMBL/GenBank/DDBJ databases">
        <title>Porphyromonadaceae bacterium OUH 308042 = ATCC BAA-2681 = DSM 28342 draft genome.</title>
        <authorList>
            <person name="Sydenham T.V."/>
            <person name="Hasman H."/>
            <person name="Justensen U.S."/>
        </authorList>
    </citation>
    <scope>NUCLEOTIDE SEQUENCE [LARGE SCALE GENOMIC DNA]</scope>
    <source>
        <strain evidence="2 3">OUH 308042</strain>
    </source>
</reference>
<dbReference type="PANTHER" id="PTHR43691:SF6">
    <property type="entry name" value="AMP NUCLEOSIDASE"/>
    <property type="match status" value="1"/>
</dbReference>
<keyword evidence="3" id="KW-1185">Reference proteome</keyword>
<evidence type="ECO:0000313" key="2">
    <source>
        <dbReference type="EMBL" id="KIO44869.1"/>
    </source>
</evidence>
<keyword evidence="2" id="KW-0326">Glycosidase</keyword>
<dbReference type="PANTHER" id="PTHR43691">
    <property type="entry name" value="URIDINE PHOSPHORYLASE"/>
    <property type="match status" value="1"/>
</dbReference>
<dbReference type="RefSeq" id="WP_041505105.1">
    <property type="nucleotide sequence ID" value="NZ_JPIU01000038.1"/>
</dbReference>
<dbReference type="SUPFAM" id="SSF53167">
    <property type="entry name" value="Purine and uridine phosphorylases"/>
    <property type="match status" value="1"/>
</dbReference>
<dbReference type="Pfam" id="PF01048">
    <property type="entry name" value="PNP_UDP_1"/>
    <property type="match status" value="1"/>
</dbReference>
<accession>A0A0C3RGZ9</accession>
<dbReference type="AlphaFoldDB" id="A0A0C3RGZ9"/>
<dbReference type="NCBIfam" id="TIGR01721">
    <property type="entry name" value="AMN-like"/>
    <property type="match status" value="1"/>
</dbReference>
<dbReference type="NCBIfam" id="NF005500">
    <property type="entry name" value="PRK07115.1"/>
    <property type="match status" value="1"/>
</dbReference>
<dbReference type="CDD" id="cd17762">
    <property type="entry name" value="AMN"/>
    <property type="match status" value="1"/>
</dbReference>
<dbReference type="GO" id="GO:0008714">
    <property type="term" value="F:AMP nucleosidase activity"/>
    <property type="evidence" value="ECO:0007669"/>
    <property type="project" value="UniProtKB-EC"/>
</dbReference>
<dbReference type="InterPro" id="IPR010944">
    <property type="entry name" value="AMN-like"/>
</dbReference>
<dbReference type="InterPro" id="IPR047039">
    <property type="entry name" value="AMN_phosphorylase"/>
</dbReference>
<dbReference type="Proteomes" id="UP000031980">
    <property type="component" value="Unassembled WGS sequence"/>
</dbReference>
<dbReference type="InterPro" id="IPR000845">
    <property type="entry name" value="Nucleoside_phosphorylase_d"/>
</dbReference>
<dbReference type="EC" id="3.2.2.4" evidence="2"/>